<dbReference type="PROSITE" id="PS51084">
    <property type="entry name" value="HIT_2"/>
    <property type="match status" value="1"/>
</dbReference>
<keyword evidence="6" id="KW-1185">Reference proteome</keyword>
<dbReference type="EMBL" id="AP023215">
    <property type="protein sequence ID" value="BCG49576.1"/>
    <property type="molecule type" value="Genomic_DNA"/>
</dbReference>
<dbReference type="Pfam" id="PF11969">
    <property type="entry name" value="DcpS_C"/>
    <property type="match status" value="1"/>
</dbReference>
<dbReference type="GO" id="GO:0003824">
    <property type="term" value="F:catalytic activity"/>
    <property type="evidence" value="ECO:0007669"/>
    <property type="project" value="InterPro"/>
</dbReference>
<dbReference type="Gene3D" id="3.30.428.10">
    <property type="entry name" value="HIT-like"/>
    <property type="match status" value="1"/>
</dbReference>
<evidence type="ECO:0000259" key="4">
    <source>
        <dbReference type="PROSITE" id="PS51084"/>
    </source>
</evidence>
<dbReference type="PRINTS" id="PR00332">
    <property type="entry name" value="HISTRIAD"/>
</dbReference>
<evidence type="ECO:0000256" key="2">
    <source>
        <dbReference type="PIRSR" id="PIRSR601310-3"/>
    </source>
</evidence>
<evidence type="ECO:0000256" key="3">
    <source>
        <dbReference type="PROSITE-ProRule" id="PRU00464"/>
    </source>
</evidence>
<feature type="active site" description="Tele-AMP-histidine intermediate" evidence="1">
    <location>
        <position position="109"/>
    </location>
</feature>
<feature type="domain" description="HIT" evidence="4">
    <location>
        <begin position="5"/>
        <end position="120"/>
    </location>
</feature>
<dbReference type="AlphaFoldDB" id="A0A7R7ABQ7"/>
<reference evidence="5 6" key="1">
    <citation type="journal article" date="2020" name="Genome Biol. Evol.">
        <title>Comparative Genomics Underlines Multiple Roles of Profftella, an Obligate Symbiont of Psyllids: Providing Toxins, Vitamins, and Carotenoids.</title>
        <authorList>
            <person name="Nakabachi A."/>
            <person name="Piel J."/>
            <person name="Malenovsky I."/>
            <person name="Hirose Y."/>
        </authorList>
    </citation>
    <scope>NUCLEOTIDE SEQUENCE [LARGE SCALE GENOMIC DNA]</scope>
    <source>
        <strain evidence="5 6">Dco</strain>
    </source>
</reference>
<feature type="short sequence motif" description="Histidine triad motif" evidence="2 3">
    <location>
        <begin position="107"/>
        <end position="111"/>
    </location>
</feature>
<dbReference type="InterPro" id="IPR019808">
    <property type="entry name" value="Histidine_triad_CS"/>
</dbReference>
<evidence type="ECO:0000313" key="5">
    <source>
        <dbReference type="EMBL" id="BCG49576.1"/>
    </source>
</evidence>
<dbReference type="KEGG" id="parm:PADco_1560"/>
<dbReference type="InterPro" id="IPR036265">
    <property type="entry name" value="HIT-like_sf"/>
</dbReference>
<organism evidence="5 6">
    <name type="scientific">Candidatus Profftella armatura</name>
    <name type="common">Diaphorina cf. continua</name>
    <dbReference type="NCBI Taxonomy" id="2661583"/>
    <lineage>
        <taxon>Bacteria</taxon>
        <taxon>Pseudomonadati</taxon>
        <taxon>Pseudomonadota</taxon>
        <taxon>Betaproteobacteria</taxon>
        <taxon>Candidatus Profftella</taxon>
    </lineage>
</organism>
<dbReference type="Proteomes" id="UP000595708">
    <property type="component" value="Chromosome"/>
</dbReference>
<proteinExistence type="predicted"/>
<dbReference type="PANTHER" id="PTHR23089">
    <property type="entry name" value="HISTIDINE TRIAD HIT PROTEIN"/>
    <property type="match status" value="1"/>
</dbReference>
<dbReference type="InterPro" id="IPR001310">
    <property type="entry name" value="Histidine_triad_HIT"/>
</dbReference>
<dbReference type="SUPFAM" id="SSF54197">
    <property type="entry name" value="HIT-like"/>
    <property type="match status" value="1"/>
</dbReference>
<dbReference type="PROSITE" id="PS00892">
    <property type="entry name" value="HIT_1"/>
    <property type="match status" value="1"/>
</dbReference>
<accession>A0A7R7ABQ7</accession>
<evidence type="ECO:0000313" key="6">
    <source>
        <dbReference type="Proteomes" id="UP000595708"/>
    </source>
</evidence>
<protein>
    <submittedName>
        <fullName evidence="5">Histidine triad nucleotide-binding protein</fullName>
    </submittedName>
</protein>
<sequence>MNNCIFCKIVQNHISSNSLYEDKEIKIIKDIYPIAPIHFLIIPKKHIETLTNCNNKHIMLLGKMILLASDMANKYGFEYKISSKGDRIGGYKVICNTGPNAGQEIYHLHFHILSTFKHDK</sequence>
<evidence type="ECO:0000256" key="1">
    <source>
        <dbReference type="PIRSR" id="PIRSR601310-1"/>
    </source>
</evidence>
<name>A0A7R7ABQ7_9PROT</name>
<dbReference type="InterPro" id="IPR011146">
    <property type="entry name" value="HIT-like"/>
</dbReference>
<gene>
    <name evidence="5" type="primary">hitA</name>
    <name evidence="5" type="ORF">PADco_1560</name>
</gene>
<dbReference type="RefSeq" id="WP_201329914.1">
    <property type="nucleotide sequence ID" value="NZ_AP023215.1"/>
</dbReference>